<proteinExistence type="predicted"/>
<sequence length="73" mass="8030">MYGEGPPFTCNAWDWEGVHIHGRLPPLHGDGTPFPCSSSVWTGVLSHSGFRYGIARRRKAPKVGRFPGHQGKS</sequence>
<accession>A0A0A0QYV4</accession>
<evidence type="ECO:0000313" key="1">
    <source>
        <dbReference type="EMBL" id="AIU94592.1"/>
    </source>
</evidence>
<reference evidence="1" key="1">
    <citation type="journal article" date="2015" name="J. Antimicrob. Chemother.">
        <title>Characterization of a genomic island in Stenotrophomonas maltophilia that carries a novel floR gene variant.</title>
        <authorList>
            <person name="He T."/>
            <person name="Shen J."/>
            <person name="Schwarz S."/>
            <person name="Wu C."/>
            <person name="Wang Y."/>
        </authorList>
    </citation>
    <scope>NUCLEOTIDE SEQUENCE</scope>
    <source>
        <strain evidence="1">GZP-Sm1</strain>
    </source>
</reference>
<organism evidence="1">
    <name type="scientific">Stenotrophomonas maltophilia</name>
    <name type="common">Pseudomonas maltophilia</name>
    <name type="synonym">Xanthomonas maltophilia</name>
    <dbReference type="NCBI Taxonomy" id="40324"/>
    <lineage>
        <taxon>Bacteria</taxon>
        <taxon>Pseudomonadati</taxon>
        <taxon>Pseudomonadota</taxon>
        <taxon>Gammaproteobacteria</taxon>
        <taxon>Lysobacterales</taxon>
        <taxon>Lysobacteraceae</taxon>
        <taxon>Stenotrophomonas</taxon>
        <taxon>Stenotrophomonas maltophilia group</taxon>
    </lineage>
</organism>
<protein>
    <submittedName>
        <fullName evidence="1">Uncharacterized protein</fullName>
    </submittedName>
</protein>
<name>A0A0A0QYV4_STEMA</name>
<dbReference type="EMBL" id="KM649682">
    <property type="protein sequence ID" value="AIU94592.1"/>
    <property type="molecule type" value="Genomic_DNA"/>
</dbReference>
<dbReference type="AlphaFoldDB" id="A0A0A0QYV4"/>